<dbReference type="CDD" id="cd17546">
    <property type="entry name" value="REC_hyHK_CKI1_RcsC-like"/>
    <property type="match status" value="1"/>
</dbReference>
<keyword evidence="27" id="KW-1185">Reference proteome</keyword>
<evidence type="ECO:0000256" key="5">
    <source>
        <dbReference type="ARBA" id="ARBA00022553"/>
    </source>
</evidence>
<proteinExistence type="predicted"/>
<dbReference type="InterPro" id="IPR013767">
    <property type="entry name" value="PAS_fold"/>
</dbReference>
<dbReference type="GO" id="GO:0006355">
    <property type="term" value="P:regulation of DNA-templated transcription"/>
    <property type="evidence" value="ECO:0007669"/>
    <property type="project" value="InterPro"/>
</dbReference>
<dbReference type="Gene3D" id="3.30.450.20">
    <property type="entry name" value="PAS domain"/>
    <property type="match status" value="1"/>
</dbReference>
<evidence type="ECO:0000313" key="26">
    <source>
        <dbReference type="EMBL" id="QNN71067.1"/>
    </source>
</evidence>
<organism evidence="26 27">
    <name type="scientific">Thermomonas carbonis</name>
    <dbReference type="NCBI Taxonomy" id="1463158"/>
    <lineage>
        <taxon>Bacteria</taxon>
        <taxon>Pseudomonadati</taxon>
        <taxon>Pseudomonadota</taxon>
        <taxon>Gammaproteobacteria</taxon>
        <taxon>Lysobacterales</taxon>
        <taxon>Lysobacteraceae</taxon>
        <taxon>Thermomonas</taxon>
    </lineage>
</organism>
<dbReference type="InterPro" id="IPR003594">
    <property type="entry name" value="HATPase_dom"/>
</dbReference>
<feature type="modified residue" description="4-aspartylphosphate" evidence="18">
    <location>
        <position position="753"/>
    </location>
</feature>
<feature type="modified residue" description="Phosphohistidine" evidence="17">
    <location>
        <position position="915"/>
    </location>
</feature>
<dbReference type="PANTHER" id="PTHR45339:SF1">
    <property type="entry name" value="HYBRID SIGNAL TRANSDUCTION HISTIDINE KINASE J"/>
    <property type="match status" value="1"/>
</dbReference>
<dbReference type="CDD" id="cd16922">
    <property type="entry name" value="HATPase_EvgS-ArcB-TorS-like"/>
    <property type="match status" value="1"/>
</dbReference>
<dbReference type="SUPFAM" id="SSF47226">
    <property type="entry name" value="Histidine-containing phosphotransfer domain, HPT domain"/>
    <property type="match status" value="1"/>
</dbReference>
<dbReference type="PROSITE" id="PS50885">
    <property type="entry name" value="HAMP"/>
    <property type="match status" value="1"/>
</dbReference>
<protein>
    <recommendedName>
        <fullName evidence="16">Sensory/regulatory protein RpfC</fullName>
        <ecNumber evidence="3">2.7.13.3</ecNumber>
    </recommendedName>
</protein>
<evidence type="ECO:0000256" key="10">
    <source>
        <dbReference type="ARBA" id="ARBA00022840"/>
    </source>
</evidence>
<dbReference type="SMART" id="SM00304">
    <property type="entry name" value="HAMP"/>
    <property type="match status" value="1"/>
</dbReference>
<keyword evidence="11 19" id="KW-1133">Transmembrane helix</keyword>
<evidence type="ECO:0000256" key="12">
    <source>
        <dbReference type="ARBA" id="ARBA00023012"/>
    </source>
</evidence>
<dbReference type="InterPro" id="IPR011006">
    <property type="entry name" value="CheY-like_superfamily"/>
</dbReference>
<evidence type="ECO:0000256" key="18">
    <source>
        <dbReference type="PROSITE-ProRule" id="PRU00169"/>
    </source>
</evidence>
<dbReference type="InterPro" id="IPR036641">
    <property type="entry name" value="HPT_dom_sf"/>
</dbReference>
<dbReference type="InterPro" id="IPR005467">
    <property type="entry name" value="His_kinase_dom"/>
</dbReference>
<evidence type="ECO:0000256" key="2">
    <source>
        <dbReference type="ARBA" id="ARBA00004429"/>
    </source>
</evidence>
<gene>
    <name evidence="26" type="ORF">H9L16_05720</name>
</gene>
<keyword evidence="10" id="KW-0067">ATP-binding</keyword>
<evidence type="ECO:0000259" key="21">
    <source>
        <dbReference type="PROSITE" id="PS50110"/>
    </source>
</evidence>
<dbReference type="SMART" id="SM00387">
    <property type="entry name" value="HATPase_c"/>
    <property type="match status" value="1"/>
</dbReference>
<dbReference type="InterPro" id="IPR035965">
    <property type="entry name" value="PAS-like_dom_sf"/>
</dbReference>
<evidence type="ECO:0000256" key="7">
    <source>
        <dbReference type="ARBA" id="ARBA00022692"/>
    </source>
</evidence>
<dbReference type="EC" id="2.7.13.3" evidence="3"/>
<evidence type="ECO:0000256" key="6">
    <source>
        <dbReference type="ARBA" id="ARBA00022679"/>
    </source>
</evidence>
<dbReference type="Pfam" id="PF00512">
    <property type="entry name" value="HisKA"/>
    <property type="match status" value="1"/>
</dbReference>
<evidence type="ECO:0000256" key="17">
    <source>
        <dbReference type="PROSITE-ProRule" id="PRU00110"/>
    </source>
</evidence>
<evidence type="ECO:0000256" key="1">
    <source>
        <dbReference type="ARBA" id="ARBA00000085"/>
    </source>
</evidence>
<keyword evidence="5 18" id="KW-0597">Phosphoprotein</keyword>
<dbReference type="SMART" id="SM00091">
    <property type="entry name" value="PAS"/>
    <property type="match status" value="1"/>
</dbReference>
<evidence type="ECO:0000256" key="8">
    <source>
        <dbReference type="ARBA" id="ARBA00022741"/>
    </source>
</evidence>
<evidence type="ECO:0000259" key="20">
    <source>
        <dbReference type="PROSITE" id="PS50109"/>
    </source>
</evidence>
<name>A0A7G9ST92_9GAMM</name>
<dbReference type="SUPFAM" id="SSF47384">
    <property type="entry name" value="Homodimeric domain of signal transducing histidine kinase"/>
    <property type="match status" value="1"/>
</dbReference>
<evidence type="ECO:0000259" key="22">
    <source>
        <dbReference type="PROSITE" id="PS50112"/>
    </source>
</evidence>
<keyword evidence="4" id="KW-1003">Cell membrane</keyword>
<dbReference type="Pfam" id="PF01627">
    <property type="entry name" value="Hpt"/>
    <property type="match status" value="1"/>
</dbReference>
<keyword evidence="13" id="KW-0843">Virulence</keyword>
<dbReference type="Gene3D" id="3.40.50.2300">
    <property type="match status" value="1"/>
</dbReference>
<evidence type="ECO:0000256" key="13">
    <source>
        <dbReference type="ARBA" id="ARBA00023026"/>
    </source>
</evidence>
<dbReference type="SMART" id="SM00448">
    <property type="entry name" value="REC"/>
    <property type="match status" value="1"/>
</dbReference>
<comment type="subunit">
    <text evidence="15">At low DSF concentrations, interacts with RpfF.</text>
</comment>
<accession>A0A7G9ST92</accession>
<dbReference type="PRINTS" id="PR00344">
    <property type="entry name" value="BCTRLSENSOR"/>
</dbReference>
<dbReference type="InterPro" id="IPR003661">
    <property type="entry name" value="HisK_dim/P_dom"/>
</dbReference>
<dbReference type="GO" id="GO:0005886">
    <property type="term" value="C:plasma membrane"/>
    <property type="evidence" value="ECO:0007669"/>
    <property type="project" value="UniProtKB-SubCell"/>
</dbReference>
<reference evidence="26 27" key="1">
    <citation type="submission" date="2020-08" db="EMBL/GenBank/DDBJ databases">
        <title>Genome sequence of Thermomonas carbonis KCTC 42013T.</title>
        <authorList>
            <person name="Hyun D.-W."/>
            <person name="Bae J.-W."/>
        </authorList>
    </citation>
    <scope>NUCLEOTIDE SEQUENCE [LARGE SCALE GENOMIC DNA]</scope>
    <source>
        <strain evidence="26 27">KCTC 42013</strain>
    </source>
</reference>
<evidence type="ECO:0000256" key="9">
    <source>
        <dbReference type="ARBA" id="ARBA00022777"/>
    </source>
</evidence>
<dbReference type="InterPro" id="IPR000700">
    <property type="entry name" value="PAS-assoc_C"/>
</dbReference>
<comment type="catalytic activity">
    <reaction evidence="1">
        <text>ATP + protein L-histidine = ADP + protein N-phospho-L-histidine.</text>
        <dbReference type="EC" id="2.7.13.3"/>
    </reaction>
</comment>
<sequence length="972" mass="105902">MRFDPSRLGLRHQLLGLFGLFLVTGALVLALDEVGQHYAQRSMMAMKDDVLAGMGRIRRLVDTYSQDVVDTTFRTRNHLVDWKQGQAVVAEARASAAREWHALQAMPLEGEDKALLEQALQARVRADQAADTLQRILQARDIRALGQFADRELYPAVDPLIERLERIDQRGQLRAEALVQAELTRGERVGHIRIALSLLCFLLVALFGRRILRNGYRGVESLTELTRRMAQHDYTAQPHYTPNGELGEVMDSFLRMRAHVQRVETQLKDQLISNDRVRGALERREHFQRLLLEAAPTAIFAVDEDGVFSQVNPFGEQLLGWPPGSLLGRESMDAILDPEALQSLARSLSEAYGQRIAPDWTALRALAQHREPPREFVLRHQRGRTLPVLLALSAMRDDTGAMVGLLAVATDLTTLKRLERALRDSETRARDANQAKSAFLAAMSHEIRTPMIGVTGMIEVLSHTELDIEQRRSLNVIQASAEALLRIIGDILDFSKIEAGRMEIEPVPTSLPDLLRSVVANYAGSASSKGLALACQVDPRIAPAHYADPLRIRQVIGNFLSNAIKFTEHGGVTVAVEPGRHDPGDGALGSDALVLRVTDTGIGISEQAQARLFQPFSQAEVDTTRRFGGTGLGLAISRRLGELMGGSVDMESVPGAGTTMRLLLTLQRAPPEELPDLLLPGKQVAGFTPRRLPTVSEAEAERSLILLVDDHATNRQVIQRQLALAGYASESAEDGIEGLERWRSGRYALLLSDVHMPRMDGYQLARAIREEGARRGLPPTPIVALTASALKGEAERCLAAGMDDYLAKPVGIATLGACLQRWLPHTAGSGTMGADQGARIQSANNRQAVATEAGLPQLEGPPTLQVSVLEDLIGGNVGEARALLEDFLGSTDEDLAVLEQLRLAGDLHGMTRQAHKVKGAARLVGALELAEAAAALEGAGRGGDWASVLPLAVDVHTAAARLRLDVAQRYPV</sequence>
<feature type="domain" description="PAC" evidence="23">
    <location>
        <begin position="372"/>
        <end position="424"/>
    </location>
</feature>
<dbReference type="PROSITE" id="PS50110">
    <property type="entry name" value="RESPONSE_REGULATORY"/>
    <property type="match status" value="1"/>
</dbReference>
<dbReference type="EMBL" id="CP060719">
    <property type="protein sequence ID" value="QNN71067.1"/>
    <property type="molecule type" value="Genomic_DNA"/>
</dbReference>
<dbReference type="InterPro" id="IPR001789">
    <property type="entry name" value="Sig_transdc_resp-reg_receiver"/>
</dbReference>
<keyword evidence="6" id="KW-0808">Transferase</keyword>
<dbReference type="FunFam" id="3.30.565.10:FF:000010">
    <property type="entry name" value="Sensor histidine kinase RcsC"/>
    <property type="match status" value="1"/>
</dbReference>
<dbReference type="SUPFAM" id="SSF52172">
    <property type="entry name" value="CheY-like"/>
    <property type="match status" value="1"/>
</dbReference>
<evidence type="ECO:0000256" key="3">
    <source>
        <dbReference type="ARBA" id="ARBA00012438"/>
    </source>
</evidence>
<dbReference type="Gene3D" id="6.10.340.10">
    <property type="match status" value="1"/>
</dbReference>
<dbReference type="KEGG" id="tcn:H9L16_05720"/>
<dbReference type="FunFam" id="1.10.287.130:FF:000002">
    <property type="entry name" value="Two-component osmosensing histidine kinase"/>
    <property type="match status" value="1"/>
</dbReference>
<evidence type="ECO:0000256" key="11">
    <source>
        <dbReference type="ARBA" id="ARBA00022989"/>
    </source>
</evidence>
<dbReference type="InterPro" id="IPR036890">
    <property type="entry name" value="HATPase_C_sf"/>
</dbReference>
<evidence type="ECO:0000256" key="4">
    <source>
        <dbReference type="ARBA" id="ARBA00022475"/>
    </source>
</evidence>
<dbReference type="InterPro" id="IPR008207">
    <property type="entry name" value="Sig_transdc_His_kin_Hpt_dom"/>
</dbReference>
<keyword evidence="9" id="KW-0418">Kinase</keyword>
<dbReference type="GO" id="GO:0005524">
    <property type="term" value="F:ATP binding"/>
    <property type="evidence" value="ECO:0007669"/>
    <property type="project" value="UniProtKB-KW"/>
</dbReference>
<feature type="transmembrane region" description="Helical" evidence="19">
    <location>
        <begin position="190"/>
        <end position="208"/>
    </location>
</feature>
<evidence type="ECO:0000313" key="27">
    <source>
        <dbReference type="Proteomes" id="UP000515804"/>
    </source>
</evidence>
<evidence type="ECO:0000259" key="23">
    <source>
        <dbReference type="PROSITE" id="PS50113"/>
    </source>
</evidence>
<feature type="domain" description="Response regulatory" evidence="21">
    <location>
        <begin position="704"/>
        <end position="823"/>
    </location>
</feature>
<keyword evidence="12" id="KW-0902">Two-component regulatory system</keyword>
<dbReference type="InterPro" id="IPR003660">
    <property type="entry name" value="HAMP_dom"/>
</dbReference>
<dbReference type="Proteomes" id="UP000515804">
    <property type="component" value="Chromosome"/>
</dbReference>
<dbReference type="AlphaFoldDB" id="A0A7G9ST92"/>
<dbReference type="PROSITE" id="PS50894">
    <property type="entry name" value="HPT"/>
    <property type="match status" value="1"/>
</dbReference>
<dbReference type="Pfam" id="PF00072">
    <property type="entry name" value="Response_reg"/>
    <property type="match status" value="1"/>
</dbReference>
<dbReference type="Gene3D" id="3.30.565.10">
    <property type="entry name" value="Histidine kinase-like ATPase, C-terminal domain"/>
    <property type="match status" value="1"/>
</dbReference>
<feature type="domain" description="Histidine kinase" evidence="20">
    <location>
        <begin position="442"/>
        <end position="668"/>
    </location>
</feature>
<feature type="domain" description="HAMP" evidence="24">
    <location>
        <begin position="213"/>
        <end position="265"/>
    </location>
</feature>
<dbReference type="CDD" id="cd00082">
    <property type="entry name" value="HisKA"/>
    <property type="match status" value="1"/>
</dbReference>
<dbReference type="PANTHER" id="PTHR45339">
    <property type="entry name" value="HYBRID SIGNAL TRANSDUCTION HISTIDINE KINASE J"/>
    <property type="match status" value="1"/>
</dbReference>
<evidence type="ECO:0000256" key="14">
    <source>
        <dbReference type="ARBA" id="ARBA00023136"/>
    </source>
</evidence>
<comment type="subcellular location">
    <subcellularLocation>
        <location evidence="2">Cell inner membrane</location>
        <topology evidence="2">Multi-pass membrane protein</topology>
    </subcellularLocation>
</comment>
<dbReference type="Pfam" id="PF00989">
    <property type="entry name" value="PAS"/>
    <property type="match status" value="1"/>
</dbReference>
<dbReference type="RefSeq" id="WP_187553582.1">
    <property type="nucleotide sequence ID" value="NZ_BMZL01000001.1"/>
</dbReference>
<evidence type="ECO:0000259" key="24">
    <source>
        <dbReference type="PROSITE" id="PS50885"/>
    </source>
</evidence>
<dbReference type="Gene3D" id="1.10.287.130">
    <property type="match status" value="1"/>
</dbReference>
<keyword evidence="8" id="KW-0547">Nucleotide-binding</keyword>
<feature type="domain" description="HPt" evidence="25">
    <location>
        <begin position="876"/>
        <end position="970"/>
    </location>
</feature>
<dbReference type="Gene3D" id="1.20.120.160">
    <property type="entry name" value="HPT domain"/>
    <property type="match status" value="1"/>
</dbReference>
<dbReference type="SUPFAM" id="SSF55785">
    <property type="entry name" value="PYP-like sensor domain (PAS domain)"/>
    <property type="match status" value="1"/>
</dbReference>
<evidence type="ECO:0000256" key="19">
    <source>
        <dbReference type="SAM" id="Phobius"/>
    </source>
</evidence>
<feature type="domain" description="PAS" evidence="22">
    <location>
        <begin position="284"/>
        <end position="355"/>
    </location>
</feature>
<dbReference type="InterPro" id="IPR000014">
    <property type="entry name" value="PAS"/>
</dbReference>
<dbReference type="CDD" id="cd00130">
    <property type="entry name" value="PAS"/>
    <property type="match status" value="1"/>
</dbReference>
<dbReference type="GO" id="GO:0000155">
    <property type="term" value="F:phosphorelay sensor kinase activity"/>
    <property type="evidence" value="ECO:0007669"/>
    <property type="project" value="InterPro"/>
</dbReference>
<keyword evidence="7 19" id="KW-0812">Transmembrane</keyword>
<dbReference type="SUPFAM" id="SSF55874">
    <property type="entry name" value="ATPase domain of HSP90 chaperone/DNA topoisomerase II/histidine kinase"/>
    <property type="match status" value="1"/>
</dbReference>
<dbReference type="NCBIfam" id="TIGR00229">
    <property type="entry name" value="sensory_box"/>
    <property type="match status" value="1"/>
</dbReference>
<dbReference type="SMART" id="SM00388">
    <property type="entry name" value="HisKA"/>
    <property type="match status" value="1"/>
</dbReference>
<dbReference type="Pfam" id="PF02518">
    <property type="entry name" value="HATPase_c"/>
    <property type="match status" value="1"/>
</dbReference>
<dbReference type="PROSITE" id="PS50113">
    <property type="entry name" value="PAC"/>
    <property type="match status" value="1"/>
</dbReference>
<evidence type="ECO:0000256" key="15">
    <source>
        <dbReference type="ARBA" id="ARBA00064003"/>
    </source>
</evidence>
<dbReference type="InterPro" id="IPR004358">
    <property type="entry name" value="Sig_transdc_His_kin-like_C"/>
</dbReference>
<evidence type="ECO:0000256" key="16">
    <source>
        <dbReference type="ARBA" id="ARBA00068150"/>
    </source>
</evidence>
<evidence type="ECO:0000259" key="25">
    <source>
        <dbReference type="PROSITE" id="PS50894"/>
    </source>
</evidence>
<dbReference type="PROSITE" id="PS50109">
    <property type="entry name" value="HIS_KIN"/>
    <property type="match status" value="1"/>
</dbReference>
<dbReference type="InterPro" id="IPR036097">
    <property type="entry name" value="HisK_dim/P_sf"/>
</dbReference>
<dbReference type="PROSITE" id="PS50112">
    <property type="entry name" value="PAS"/>
    <property type="match status" value="1"/>
</dbReference>
<dbReference type="CDD" id="cd06225">
    <property type="entry name" value="HAMP"/>
    <property type="match status" value="1"/>
</dbReference>
<keyword evidence="14 19" id="KW-0472">Membrane</keyword>